<keyword evidence="2" id="KW-1185">Reference proteome</keyword>
<reference evidence="3" key="1">
    <citation type="submission" date="2024-02" db="UniProtKB">
        <authorList>
            <consortium name="WormBaseParasite"/>
        </authorList>
    </citation>
    <scope>IDENTIFICATION</scope>
</reference>
<proteinExistence type="predicted"/>
<protein>
    <recommendedName>
        <fullName evidence="1">Integrator complex subunit 7 C-terminal domain-containing protein</fullName>
    </recommendedName>
</protein>
<feature type="domain" description="Integrator complex subunit 7 C-terminal" evidence="1">
    <location>
        <begin position="101"/>
        <end position="162"/>
    </location>
</feature>
<evidence type="ECO:0000313" key="2">
    <source>
        <dbReference type="Proteomes" id="UP000887575"/>
    </source>
</evidence>
<evidence type="ECO:0000259" key="1">
    <source>
        <dbReference type="Pfam" id="PF22965"/>
    </source>
</evidence>
<accession>A0AAF3EL20</accession>
<evidence type="ECO:0000313" key="3">
    <source>
        <dbReference type="WBParaSite" id="MBELARI_LOCUS1473"/>
    </source>
</evidence>
<name>A0AAF3EL20_9BILA</name>
<dbReference type="Pfam" id="PF22965">
    <property type="entry name" value="INTS7_C"/>
    <property type="match status" value="1"/>
</dbReference>
<dbReference type="WBParaSite" id="MBELARI_LOCUS1473">
    <property type="protein sequence ID" value="MBELARI_LOCUS1473"/>
    <property type="gene ID" value="MBELARI_LOCUS1473"/>
</dbReference>
<dbReference type="InterPro" id="IPR054519">
    <property type="entry name" value="INTS7_C"/>
</dbReference>
<dbReference type="Proteomes" id="UP000887575">
    <property type="component" value="Unassembled WGS sequence"/>
</dbReference>
<dbReference type="AlphaFoldDB" id="A0AAF3EL20"/>
<sequence>MWGSLSKMCFAANTRSLDAFHMLGSTASLLNYGLQAIISNEEPASVRIPLLDSTVQTSETHRVNEQSINHLMTVAKSLCMHRLGMPKYLFYQKCQFEVKGPIVPIETVIVTVIVQFAASVGNDYEQLQTVNLKEEDYFNANFLLQFNQNCSVDFIVEFGDSERR</sequence>
<organism evidence="2 3">
    <name type="scientific">Mesorhabditis belari</name>
    <dbReference type="NCBI Taxonomy" id="2138241"/>
    <lineage>
        <taxon>Eukaryota</taxon>
        <taxon>Metazoa</taxon>
        <taxon>Ecdysozoa</taxon>
        <taxon>Nematoda</taxon>
        <taxon>Chromadorea</taxon>
        <taxon>Rhabditida</taxon>
        <taxon>Rhabditina</taxon>
        <taxon>Rhabditomorpha</taxon>
        <taxon>Rhabditoidea</taxon>
        <taxon>Rhabditidae</taxon>
        <taxon>Mesorhabditinae</taxon>
        <taxon>Mesorhabditis</taxon>
    </lineage>
</organism>